<evidence type="ECO:0000256" key="2">
    <source>
        <dbReference type="ARBA" id="ARBA00022801"/>
    </source>
</evidence>
<dbReference type="InterPro" id="IPR017853">
    <property type="entry name" value="GH"/>
</dbReference>
<sequence length="358" mass="41170">MNEQIWKGFLNMRLFLLLLLVALAGCQAVRLNPGEPESEETGPSAFEINARLGRGINLGNALEAPREGEWGVTLRPEYFRLVREQGFNFVRVPIRWSAHAAKEPPYTIDEAFFERIDWVVEQALANDLAVILNIHHYEEIMPDPQGHRERFLALWKQIAARYQDAPDTVLFELLNEPFGDAMTAEVWNELAQAGLEVVRETNPRRFVVIGPVQWNNVERLDSLRLPETDRRILATFHFYEPFHFTHQGAEWVEGADAWLGARWEGSEAQKAAVTNLLDKARRWSEANDRPVLLGEFGAYSKADMESRARWTAFVAREAEARGFSWAYWEFCSGFGIYNPARRIFYTELVDALIPKESQ</sequence>
<dbReference type="PROSITE" id="PS51257">
    <property type="entry name" value="PROKAR_LIPOPROTEIN"/>
    <property type="match status" value="1"/>
</dbReference>
<proteinExistence type="inferred from homology"/>
<dbReference type="PROSITE" id="PS00659">
    <property type="entry name" value="GLYCOSYL_HYDROL_F5"/>
    <property type="match status" value="1"/>
</dbReference>
<evidence type="ECO:0000259" key="5">
    <source>
        <dbReference type="Pfam" id="PF00150"/>
    </source>
</evidence>
<dbReference type="SUPFAM" id="SSF51445">
    <property type="entry name" value="(Trans)glycosidases"/>
    <property type="match status" value="1"/>
</dbReference>
<dbReference type="GO" id="GO:0008810">
    <property type="term" value="F:cellulase activity"/>
    <property type="evidence" value="ECO:0007669"/>
    <property type="project" value="UniProtKB-EC"/>
</dbReference>
<reference evidence="6" key="1">
    <citation type="journal article" date="2019" name="Extremophiles">
        <title>Characterization of a thermoactive endoglucanase isolated from a biogas plant metagenome.</title>
        <authorList>
            <person name="Klippel B."/>
            <person name="Blank S."/>
            <person name="Janzer V.A."/>
            <person name="Piascheck H."/>
            <person name="Moccand C."/>
            <person name="Bel-Rhlid R."/>
            <person name="Antranikian G."/>
        </authorList>
    </citation>
    <scope>NUCLEOTIDE SEQUENCE</scope>
    <source>
        <strain evidence="6">C43/pQE-30::cel5a</strain>
    </source>
</reference>
<dbReference type="Pfam" id="PF00150">
    <property type="entry name" value="Cellulase"/>
    <property type="match status" value="1"/>
</dbReference>
<keyword evidence="3 4" id="KW-0326">Glycosidase</keyword>
<dbReference type="GO" id="GO:0005576">
    <property type="term" value="C:extracellular region"/>
    <property type="evidence" value="ECO:0007669"/>
    <property type="project" value="TreeGrafter"/>
</dbReference>
<feature type="domain" description="Glycoside hydrolase family 5" evidence="5">
    <location>
        <begin position="70"/>
        <end position="331"/>
    </location>
</feature>
<organism evidence="6">
    <name type="scientific">bacterium enrichment culture</name>
    <dbReference type="NCBI Taxonomy" id="207831"/>
    <lineage>
        <taxon>Bacteria</taxon>
        <taxon>environmental samples</taxon>
    </lineage>
</organism>
<dbReference type="FunFam" id="3.20.20.80:FF:000189">
    <property type="entry name" value="Endoglucanase"/>
    <property type="match status" value="1"/>
</dbReference>
<dbReference type="GO" id="GO:0009251">
    <property type="term" value="P:glucan catabolic process"/>
    <property type="evidence" value="ECO:0007669"/>
    <property type="project" value="TreeGrafter"/>
</dbReference>
<dbReference type="PANTHER" id="PTHR31297">
    <property type="entry name" value="GLUCAN ENDO-1,6-BETA-GLUCOSIDASE B"/>
    <property type="match status" value="1"/>
</dbReference>
<dbReference type="AlphaFoldDB" id="A0A4Y5MT50"/>
<evidence type="ECO:0000256" key="3">
    <source>
        <dbReference type="ARBA" id="ARBA00023295"/>
    </source>
</evidence>
<keyword evidence="1" id="KW-0732">Signal</keyword>
<dbReference type="InterPro" id="IPR050386">
    <property type="entry name" value="Glycosyl_hydrolase_5"/>
</dbReference>
<protein>
    <submittedName>
        <fullName evidence="6">Cel5A</fullName>
        <ecNumber evidence="6">3.2.1.4</ecNumber>
    </submittedName>
</protein>
<dbReference type="Gene3D" id="3.20.20.80">
    <property type="entry name" value="Glycosidases"/>
    <property type="match status" value="1"/>
</dbReference>
<dbReference type="InterPro" id="IPR018087">
    <property type="entry name" value="Glyco_hydro_5_CS"/>
</dbReference>
<evidence type="ECO:0000256" key="1">
    <source>
        <dbReference type="ARBA" id="ARBA00022729"/>
    </source>
</evidence>
<dbReference type="GO" id="GO:0008422">
    <property type="term" value="F:beta-glucosidase activity"/>
    <property type="evidence" value="ECO:0007669"/>
    <property type="project" value="TreeGrafter"/>
</dbReference>
<name>A0A4Y5MT50_9BACT</name>
<dbReference type="EC" id="3.2.1.4" evidence="6"/>
<dbReference type="EMBL" id="MK241497">
    <property type="protein sequence ID" value="QCW05828.1"/>
    <property type="molecule type" value="Genomic_DNA"/>
</dbReference>
<dbReference type="GO" id="GO:0009986">
    <property type="term" value="C:cell surface"/>
    <property type="evidence" value="ECO:0007669"/>
    <property type="project" value="TreeGrafter"/>
</dbReference>
<comment type="similarity">
    <text evidence="4">Belongs to the glycosyl hydrolase 5 (cellulase A) family.</text>
</comment>
<keyword evidence="2 4" id="KW-0378">Hydrolase</keyword>
<evidence type="ECO:0000256" key="4">
    <source>
        <dbReference type="RuleBase" id="RU361153"/>
    </source>
</evidence>
<accession>A0A4Y5MT50</accession>
<dbReference type="InterPro" id="IPR001547">
    <property type="entry name" value="Glyco_hydro_5"/>
</dbReference>
<evidence type="ECO:0000313" key="6">
    <source>
        <dbReference type="EMBL" id="QCW05828.1"/>
    </source>
</evidence>
<dbReference type="PANTHER" id="PTHR31297:SF17">
    <property type="entry name" value="ENDOGLUCANASE"/>
    <property type="match status" value="1"/>
</dbReference>